<evidence type="ECO:0000313" key="1">
    <source>
        <dbReference type="EMBL" id="KAF2771250.1"/>
    </source>
</evidence>
<dbReference type="Gene3D" id="6.10.250.3440">
    <property type="match status" value="1"/>
</dbReference>
<dbReference type="Proteomes" id="UP000799436">
    <property type="component" value="Unassembled WGS sequence"/>
</dbReference>
<dbReference type="PANTHER" id="PTHR39150">
    <property type="entry name" value="54S RIBOSOMAL PROTEIN L28, MITOCHONDRIAL"/>
    <property type="match status" value="1"/>
</dbReference>
<dbReference type="GO" id="GO:0003735">
    <property type="term" value="F:structural constituent of ribosome"/>
    <property type="evidence" value="ECO:0007669"/>
    <property type="project" value="InterPro"/>
</dbReference>
<protein>
    <submittedName>
        <fullName evidence="1">Uncharacterized protein</fullName>
    </submittedName>
</protein>
<reference evidence="1" key="1">
    <citation type="journal article" date="2020" name="Stud. Mycol.">
        <title>101 Dothideomycetes genomes: a test case for predicting lifestyles and emergence of pathogens.</title>
        <authorList>
            <person name="Haridas S."/>
            <person name="Albert R."/>
            <person name="Binder M."/>
            <person name="Bloem J."/>
            <person name="Labutti K."/>
            <person name="Salamov A."/>
            <person name="Andreopoulos B."/>
            <person name="Baker S."/>
            <person name="Barry K."/>
            <person name="Bills G."/>
            <person name="Bluhm B."/>
            <person name="Cannon C."/>
            <person name="Castanera R."/>
            <person name="Culley D."/>
            <person name="Daum C."/>
            <person name="Ezra D."/>
            <person name="Gonzalez J."/>
            <person name="Henrissat B."/>
            <person name="Kuo A."/>
            <person name="Liang C."/>
            <person name="Lipzen A."/>
            <person name="Lutzoni F."/>
            <person name="Magnuson J."/>
            <person name="Mondo S."/>
            <person name="Nolan M."/>
            <person name="Ohm R."/>
            <person name="Pangilinan J."/>
            <person name="Park H.-J."/>
            <person name="Ramirez L."/>
            <person name="Alfaro M."/>
            <person name="Sun H."/>
            <person name="Tritt A."/>
            <person name="Yoshinaga Y."/>
            <person name="Zwiers L.-H."/>
            <person name="Turgeon B."/>
            <person name="Goodwin S."/>
            <person name="Spatafora J."/>
            <person name="Crous P."/>
            <person name="Grigoriev I."/>
        </authorList>
    </citation>
    <scope>NUCLEOTIDE SEQUENCE</scope>
    <source>
        <strain evidence="1">CBS 116005</strain>
    </source>
</reference>
<dbReference type="InterPro" id="IPR042831">
    <property type="entry name" value="Ribosomal_mL40_fung"/>
</dbReference>
<name>A0A6G1LF52_9PEZI</name>
<gene>
    <name evidence="1" type="ORF">EJ03DRAFT_309196</name>
</gene>
<dbReference type="PANTHER" id="PTHR39150:SF1">
    <property type="entry name" value="LARGE RIBOSOMAL SUBUNIT PROTEIN ML40"/>
    <property type="match status" value="1"/>
</dbReference>
<evidence type="ECO:0000313" key="2">
    <source>
        <dbReference type="Proteomes" id="UP000799436"/>
    </source>
</evidence>
<accession>A0A6G1LF52</accession>
<dbReference type="GO" id="GO:0005739">
    <property type="term" value="C:mitochondrion"/>
    <property type="evidence" value="ECO:0007669"/>
    <property type="project" value="GOC"/>
</dbReference>
<keyword evidence="2" id="KW-1185">Reference proteome</keyword>
<sequence>MQAPSFSLLKAISPLRQSSLPWTAQGCLRQQQSAFSTTAPMLKRNKGGQKTDMRVTIIRYHLQHGLTPRPLRFSRNRALRHWTIHRAWRLYQRKLAEQKQLELERQYNSMAAACEALRLIDRDGLTAEDRMKLGVGGDRDGGEGREMGRLYRIAMLKEGVWDGVPIEYARLQTEFPAREAWNHGWTR</sequence>
<dbReference type="AlphaFoldDB" id="A0A6G1LF52"/>
<proteinExistence type="predicted"/>
<organism evidence="1 2">
    <name type="scientific">Teratosphaeria nubilosa</name>
    <dbReference type="NCBI Taxonomy" id="161662"/>
    <lineage>
        <taxon>Eukaryota</taxon>
        <taxon>Fungi</taxon>
        <taxon>Dikarya</taxon>
        <taxon>Ascomycota</taxon>
        <taxon>Pezizomycotina</taxon>
        <taxon>Dothideomycetes</taxon>
        <taxon>Dothideomycetidae</taxon>
        <taxon>Mycosphaerellales</taxon>
        <taxon>Teratosphaeriaceae</taxon>
        <taxon>Teratosphaeria</taxon>
    </lineage>
</organism>
<dbReference type="OrthoDB" id="2098203at2759"/>
<dbReference type="GO" id="GO:0032543">
    <property type="term" value="P:mitochondrial translation"/>
    <property type="evidence" value="ECO:0007669"/>
    <property type="project" value="InterPro"/>
</dbReference>
<dbReference type="EMBL" id="ML995820">
    <property type="protein sequence ID" value="KAF2771250.1"/>
    <property type="molecule type" value="Genomic_DNA"/>
</dbReference>